<accession>A0A4Y2HYU5</accession>
<proteinExistence type="predicted"/>
<evidence type="ECO:0000313" key="2">
    <source>
        <dbReference type="Proteomes" id="UP000499080"/>
    </source>
</evidence>
<organism evidence="1 2">
    <name type="scientific">Araneus ventricosus</name>
    <name type="common">Orbweaver spider</name>
    <name type="synonym">Epeira ventricosa</name>
    <dbReference type="NCBI Taxonomy" id="182803"/>
    <lineage>
        <taxon>Eukaryota</taxon>
        <taxon>Metazoa</taxon>
        <taxon>Ecdysozoa</taxon>
        <taxon>Arthropoda</taxon>
        <taxon>Chelicerata</taxon>
        <taxon>Arachnida</taxon>
        <taxon>Araneae</taxon>
        <taxon>Araneomorphae</taxon>
        <taxon>Entelegynae</taxon>
        <taxon>Araneoidea</taxon>
        <taxon>Araneidae</taxon>
        <taxon>Araneus</taxon>
    </lineage>
</organism>
<comment type="caution">
    <text evidence="1">The sequence shown here is derived from an EMBL/GenBank/DDBJ whole genome shotgun (WGS) entry which is preliminary data.</text>
</comment>
<name>A0A4Y2HYU5_ARAVE</name>
<protein>
    <submittedName>
        <fullName evidence="1">Uncharacterized protein</fullName>
    </submittedName>
</protein>
<sequence length="100" mass="11372">MGKASSAASFALRTIMHESTGFKPSELIYSRNLRTPVALLYEHWMNPEDVGNNVVEYIFQLISRLKRCKELALIKGWKCKPKEKCGTIAKLSKDNSLKEI</sequence>
<dbReference type="AlphaFoldDB" id="A0A4Y2HYU5"/>
<dbReference type="Proteomes" id="UP000499080">
    <property type="component" value="Unassembled WGS sequence"/>
</dbReference>
<gene>
    <name evidence="1" type="ORF">AVEN_270794_1</name>
</gene>
<keyword evidence="2" id="KW-1185">Reference proteome</keyword>
<dbReference type="EMBL" id="BGPR01002266">
    <property type="protein sequence ID" value="GBM70687.1"/>
    <property type="molecule type" value="Genomic_DNA"/>
</dbReference>
<evidence type="ECO:0000313" key="1">
    <source>
        <dbReference type="EMBL" id="GBM70687.1"/>
    </source>
</evidence>
<reference evidence="1 2" key="1">
    <citation type="journal article" date="2019" name="Sci. Rep.">
        <title>Orb-weaving spider Araneus ventricosus genome elucidates the spidroin gene catalogue.</title>
        <authorList>
            <person name="Kono N."/>
            <person name="Nakamura H."/>
            <person name="Ohtoshi R."/>
            <person name="Moran D.A.P."/>
            <person name="Shinohara A."/>
            <person name="Yoshida Y."/>
            <person name="Fujiwara M."/>
            <person name="Mori M."/>
            <person name="Tomita M."/>
            <person name="Arakawa K."/>
        </authorList>
    </citation>
    <scope>NUCLEOTIDE SEQUENCE [LARGE SCALE GENOMIC DNA]</scope>
</reference>